<sequence>MAFSDSNKRGHIGLEKTSFGDFVSSRNKYQHIGSNQDRIKNKEMDTDARLPKRAQYLSWTKRTQLSTASKLHDYLQVENNLVKWPSGNMRSVISMYAKKHEKRKRIPY</sequence>
<evidence type="ECO:0000313" key="1">
    <source>
        <dbReference type="EMBL" id="KIM23431.1"/>
    </source>
</evidence>
<dbReference type="HOGENOM" id="CLU_2198617_0_0_1"/>
<organism evidence="1 2">
    <name type="scientific">Serendipita vermifera MAFF 305830</name>
    <dbReference type="NCBI Taxonomy" id="933852"/>
    <lineage>
        <taxon>Eukaryota</taxon>
        <taxon>Fungi</taxon>
        <taxon>Dikarya</taxon>
        <taxon>Basidiomycota</taxon>
        <taxon>Agaricomycotina</taxon>
        <taxon>Agaricomycetes</taxon>
        <taxon>Sebacinales</taxon>
        <taxon>Serendipitaceae</taxon>
        <taxon>Serendipita</taxon>
    </lineage>
</organism>
<dbReference type="AlphaFoldDB" id="A0A0C3AVV6"/>
<reference evidence="1 2" key="1">
    <citation type="submission" date="2014-04" db="EMBL/GenBank/DDBJ databases">
        <authorList>
            <consortium name="DOE Joint Genome Institute"/>
            <person name="Kuo A."/>
            <person name="Zuccaro A."/>
            <person name="Kohler A."/>
            <person name="Nagy L.G."/>
            <person name="Floudas D."/>
            <person name="Copeland A."/>
            <person name="Barry K.W."/>
            <person name="Cichocki N."/>
            <person name="Veneault-Fourrey C."/>
            <person name="LaButti K."/>
            <person name="Lindquist E.A."/>
            <person name="Lipzen A."/>
            <person name="Lundell T."/>
            <person name="Morin E."/>
            <person name="Murat C."/>
            <person name="Sun H."/>
            <person name="Tunlid A."/>
            <person name="Henrissat B."/>
            <person name="Grigoriev I.V."/>
            <person name="Hibbett D.S."/>
            <person name="Martin F."/>
            <person name="Nordberg H.P."/>
            <person name="Cantor M.N."/>
            <person name="Hua S.X."/>
        </authorList>
    </citation>
    <scope>NUCLEOTIDE SEQUENCE [LARGE SCALE GENOMIC DNA]</scope>
    <source>
        <strain evidence="1 2">MAFF 305830</strain>
    </source>
</reference>
<gene>
    <name evidence="1" type="ORF">M408DRAFT_11524</name>
</gene>
<evidence type="ECO:0000313" key="2">
    <source>
        <dbReference type="Proteomes" id="UP000054097"/>
    </source>
</evidence>
<dbReference type="EMBL" id="KN824337">
    <property type="protein sequence ID" value="KIM23431.1"/>
    <property type="molecule type" value="Genomic_DNA"/>
</dbReference>
<dbReference type="Proteomes" id="UP000054097">
    <property type="component" value="Unassembled WGS sequence"/>
</dbReference>
<name>A0A0C3AVV6_SERVB</name>
<accession>A0A0C3AVV6</accession>
<protein>
    <submittedName>
        <fullName evidence="1">Uncharacterized protein</fullName>
    </submittedName>
</protein>
<reference evidence="2" key="2">
    <citation type="submission" date="2015-01" db="EMBL/GenBank/DDBJ databases">
        <title>Evolutionary Origins and Diversification of the Mycorrhizal Mutualists.</title>
        <authorList>
            <consortium name="DOE Joint Genome Institute"/>
            <consortium name="Mycorrhizal Genomics Consortium"/>
            <person name="Kohler A."/>
            <person name="Kuo A."/>
            <person name="Nagy L.G."/>
            <person name="Floudas D."/>
            <person name="Copeland A."/>
            <person name="Barry K.W."/>
            <person name="Cichocki N."/>
            <person name="Veneault-Fourrey C."/>
            <person name="LaButti K."/>
            <person name="Lindquist E.A."/>
            <person name="Lipzen A."/>
            <person name="Lundell T."/>
            <person name="Morin E."/>
            <person name="Murat C."/>
            <person name="Riley R."/>
            <person name="Ohm R."/>
            <person name="Sun H."/>
            <person name="Tunlid A."/>
            <person name="Henrissat B."/>
            <person name="Grigoriev I.V."/>
            <person name="Hibbett D.S."/>
            <person name="Martin F."/>
        </authorList>
    </citation>
    <scope>NUCLEOTIDE SEQUENCE [LARGE SCALE GENOMIC DNA]</scope>
    <source>
        <strain evidence="2">MAFF 305830</strain>
    </source>
</reference>
<proteinExistence type="predicted"/>
<keyword evidence="2" id="KW-1185">Reference proteome</keyword>